<dbReference type="KEGG" id="ncb:C0V82_08075"/>
<protein>
    <submittedName>
        <fullName evidence="1">Uncharacterized protein</fullName>
    </submittedName>
</protein>
<evidence type="ECO:0000313" key="1">
    <source>
        <dbReference type="EMBL" id="AUN30194.1"/>
    </source>
</evidence>
<accession>A0A2K9NAR9</accession>
<dbReference type="Proteomes" id="UP000234752">
    <property type="component" value="Chromosome eg_1"/>
</dbReference>
<keyword evidence="2" id="KW-1185">Reference proteome</keyword>
<sequence length="125" mass="13700">MDTVWLKGEFKAIVVPEEHQEAYLGIVEAQNLRALNQRDLVKLAIPYVEGRYYYLVQAGFIGESWRPGQPRAPSDVKAFLSVTSEGVAYVFTARLTRQEGVGSMAVVIQSDVPVTSVHSNCGAVG</sequence>
<dbReference type="RefSeq" id="WP_102111893.1">
    <property type="nucleotide sequence ID" value="NZ_BMGN01000002.1"/>
</dbReference>
<proteinExistence type="predicted"/>
<dbReference type="AlphaFoldDB" id="A0A2K9NAR9"/>
<evidence type="ECO:0000313" key="2">
    <source>
        <dbReference type="Proteomes" id="UP000234752"/>
    </source>
</evidence>
<organism evidence="1 2">
    <name type="scientific">Niveispirillum cyanobacteriorum</name>
    <dbReference type="NCBI Taxonomy" id="1612173"/>
    <lineage>
        <taxon>Bacteria</taxon>
        <taxon>Pseudomonadati</taxon>
        <taxon>Pseudomonadota</taxon>
        <taxon>Alphaproteobacteria</taxon>
        <taxon>Rhodospirillales</taxon>
        <taxon>Azospirillaceae</taxon>
        <taxon>Niveispirillum</taxon>
    </lineage>
</organism>
<dbReference type="EMBL" id="CP025611">
    <property type="protein sequence ID" value="AUN30194.1"/>
    <property type="molecule type" value="Genomic_DNA"/>
</dbReference>
<name>A0A2K9NAR9_9PROT</name>
<reference evidence="1 2" key="1">
    <citation type="submission" date="2017-12" db="EMBL/GenBank/DDBJ databases">
        <title>Genomes of bacteria within cyanobacterial aggregates.</title>
        <authorList>
            <person name="Cai H."/>
        </authorList>
    </citation>
    <scope>NUCLEOTIDE SEQUENCE [LARGE SCALE GENOMIC DNA]</scope>
    <source>
        <strain evidence="1 2">TH16</strain>
    </source>
</reference>
<gene>
    <name evidence="1" type="ORF">C0V82_08075</name>
</gene>